<dbReference type="Gene3D" id="2.60.120.380">
    <property type="match status" value="1"/>
</dbReference>
<feature type="chain" id="PRO_5045631351" description="IPT/TIG domain-containing protein" evidence="1">
    <location>
        <begin position="29"/>
        <end position="692"/>
    </location>
</feature>
<evidence type="ECO:0000256" key="1">
    <source>
        <dbReference type="SAM" id="SignalP"/>
    </source>
</evidence>
<dbReference type="InterPro" id="IPR014756">
    <property type="entry name" value="Ig_E-set"/>
</dbReference>
<evidence type="ECO:0000313" key="3">
    <source>
        <dbReference type="EMBL" id="GEK75047.1"/>
    </source>
</evidence>
<feature type="domain" description="IPT/TIG" evidence="2">
    <location>
        <begin position="440"/>
        <end position="513"/>
    </location>
</feature>
<sequence>MKTPLIYLSILSVSCAFCTLTYTPNSHAKNIQPTTHIGTWQNKDEDGDGVPDEQDDYPFDASKTQYPVYFEKEPNDNPSVATPVELGKGFKVKGVISSRTDKGDLYGFNVDDGTMVTAVFESAAKRFDPQVYVSNSEGRVISKYVISEYKKFGKHIVNFHMFEAGRYQLSVMDNNYGGGPDLTYSMVLFYDEDVDAFDDEKERAFGSNLIKNDQDQDGILDGLEHVLLNSSTDIDFDGDGIPNWQDVDSDDDSFTDKIEGIEDLDKDGFPNYIDRDADGNTIDDKLESGDFNNPNDFDDDGKIDHLDLDDDNDGIFDINDLNRLEKAERFVSSESGSFSPSWIYNLISTDSNQIRSFVRVGDTSELEVVGLPDSADNLVIVYYVNGLAFNSIPRINRKDGNSTYLSLDLPSLKGTGYLQVAYDEIISEELPIEIFDSSNPIITSDLQSFSPGQTITINGENFDSDTTVFFSGTAVKPTISNDSEIVVEIPNQVSSGRYWVVNEAGKSNSINYTLQTNLTFAVAESAAKPIAAVGGIFPSFAEPANANKVAFTKVSSSAEVIYSFTLNDKGELESYLSAVLPKNTTEIEFSYASTAVSAMASHLTFFYEAEQISLEEVASIIEKSERFPAFLQEVTTALEQDSGFFSYLNSRSASQELLERYASYFKEQIIKPKQIVNGKNRPCNKICVTAYH</sequence>
<dbReference type="Proteomes" id="UP000321189">
    <property type="component" value="Unassembled WGS sequence"/>
</dbReference>
<dbReference type="SUPFAM" id="SSF81296">
    <property type="entry name" value="E set domains"/>
    <property type="match status" value="1"/>
</dbReference>
<accession>A0ABQ0U9E8</accession>
<comment type="caution">
    <text evidence="3">The sequence shown here is derived from an EMBL/GenBank/DDBJ whole genome shotgun (WGS) entry which is preliminary data.</text>
</comment>
<evidence type="ECO:0000313" key="4">
    <source>
        <dbReference type="Proteomes" id="UP000321189"/>
    </source>
</evidence>
<dbReference type="RefSeq" id="WP_138576454.1">
    <property type="nucleotide sequence ID" value="NZ_BJUT01000001.1"/>
</dbReference>
<dbReference type="EMBL" id="BJUT01000001">
    <property type="protein sequence ID" value="GEK75047.1"/>
    <property type="molecule type" value="Genomic_DNA"/>
</dbReference>
<dbReference type="SUPFAM" id="SSF103647">
    <property type="entry name" value="TSP type-3 repeat"/>
    <property type="match status" value="1"/>
</dbReference>
<feature type="signal peptide" evidence="1">
    <location>
        <begin position="1"/>
        <end position="28"/>
    </location>
</feature>
<protein>
    <recommendedName>
        <fullName evidence="2">IPT/TIG domain-containing protein</fullName>
    </recommendedName>
</protein>
<dbReference type="Gene3D" id="2.60.40.10">
    <property type="entry name" value="Immunoglobulins"/>
    <property type="match status" value="1"/>
</dbReference>
<name>A0ABQ0U9E8_PSEAF</name>
<dbReference type="SUPFAM" id="SSF89260">
    <property type="entry name" value="Collagen-binding domain"/>
    <property type="match status" value="1"/>
</dbReference>
<gene>
    <name evidence="3" type="ORF">PAT01_03510</name>
</gene>
<dbReference type="InterPro" id="IPR028974">
    <property type="entry name" value="TSP_type-3_rpt"/>
</dbReference>
<keyword evidence="4" id="KW-1185">Reference proteome</keyword>
<keyword evidence="1" id="KW-0732">Signal</keyword>
<dbReference type="InterPro" id="IPR002909">
    <property type="entry name" value="IPT_dom"/>
</dbReference>
<reference evidence="3 4" key="1">
    <citation type="submission" date="2019-07" db="EMBL/GenBank/DDBJ databases">
        <title>Whole genome shotgun sequence of Pseudoalteromonas atlantica NBRC 103033.</title>
        <authorList>
            <person name="Hosoyama A."/>
            <person name="Uohara A."/>
            <person name="Ohji S."/>
            <person name="Ichikawa N."/>
        </authorList>
    </citation>
    <scope>NUCLEOTIDE SEQUENCE [LARGE SCALE GENOMIC DNA]</scope>
    <source>
        <strain evidence="3 4">NBRC 103033</strain>
    </source>
</reference>
<dbReference type="PROSITE" id="PS51257">
    <property type="entry name" value="PROKAR_LIPOPROTEIN"/>
    <property type="match status" value="1"/>
</dbReference>
<organism evidence="3 4">
    <name type="scientific">Pseudoalteromonas atlantica</name>
    <name type="common">Alteromonas atlantica</name>
    <dbReference type="NCBI Taxonomy" id="288"/>
    <lineage>
        <taxon>Bacteria</taxon>
        <taxon>Pseudomonadati</taxon>
        <taxon>Pseudomonadota</taxon>
        <taxon>Gammaproteobacteria</taxon>
        <taxon>Alteromonadales</taxon>
        <taxon>Pseudoalteromonadaceae</taxon>
        <taxon>Pseudoalteromonas</taxon>
    </lineage>
</organism>
<proteinExistence type="predicted"/>
<evidence type="ECO:0000259" key="2">
    <source>
        <dbReference type="Pfam" id="PF01833"/>
    </source>
</evidence>
<dbReference type="Pfam" id="PF01833">
    <property type="entry name" value="TIG"/>
    <property type="match status" value="1"/>
</dbReference>
<dbReference type="InterPro" id="IPR013783">
    <property type="entry name" value="Ig-like_fold"/>
</dbReference>